<comment type="pathway">
    <text evidence="1">Carbohydrate metabolism; tricarboxylic acid cycle; isocitrate from oxaloacetate: step 1/2.</text>
</comment>
<dbReference type="UniPathway" id="UPA00223">
    <property type="reaction ID" value="UER00717"/>
</dbReference>
<dbReference type="GO" id="GO:0036440">
    <property type="term" value="F:citrate synthase activity"/>
    <property type="evidence" value="ECO:0007669"/>
    <property type="project" value="UniProtKB-EC"/>
</dbReference>
<dbReference type="SUPFAM" id="SSF46955">
    <property type="entry name" value="Putative DNA-binding domain"/>
    <property type="match status" value="1"/>
</dbReference>
<proteinExistence type="inferred from homology"/>
<evidence type="ECO:0000256" key="1">
    <source>
        <dbReference type="ARBA" id="ARBA00004751"/>
    </source>
</evidence>
<dbReference type="SUPFAM" id="SSF48256">
    <property type="entry name" value="Citrate synthase"/>
    <property type="match status" value="1"/>
</dbReference>
<comment type="similarity">
    <text evidence="2">Belongs to the citrate synthase family.</text>
</comment>
<dbReference type="Gene3D" id="1.10.1660.10">
    <property type="match status" value="1"/>
</dbReference>
<accession>A0A1M7M8U8</accession>
<dbReference type="CDD" id="cd06102">
    <property type="entry name" value="citrate_synt_like_2"/>
    <property type="match status" value="1"/>
</dbReference>
<dbReference type="InterPro" id="IPR036969">
    <property type="entry name" value="Citrate_synthase_sf"/>
</dbReference>
<evidence type="ECO:0000256" key="2">
    <source>
        <dbReference type="ARBA" id="ARBA00010566"/>
    </source>
</evidence>
<dbReference type="Pfam" id="PF00285">
    <property type="entry name" value="Citrate_synt"/>
    <property type="match status" value="1"/>
</dbReference>
<dbReference type="PANTHER" id="PTHR11739:SF4">
    <property type="entry name" value="CITRATE SYNTHASE, PEROXISOMAL"/>
    <property type="match status" value="1"/>
</dbReference>
<evidence type="ECO:0000256" key="3">
    <source>
        <dbReference type="ARBA" id="ARBA00012972"/>
    </source>
</evidence>
<evidence type="ECO:0000259" key="5">
    <source>
        <dbReference type="PROSITE" id="PS50937"/>
    </source>
</evidence>
<keyword evidence="7" id="KW-1185">Reference proteome</keyword>
<dbReference type="PRINTS" id="PR00143">
    <property type="entry name" value="CITRTSNTHASE"/>
</dbReference>
<dbReference type="InterPro" id="IPR016142">
    <property type="entry name" value="Citrate_synth-like_lrg_a-sub"/>
</dbReference>
<organism evidence="6 7">
    <name type="scientific">Roseibium suaedae</name>
    <dbReference type="NCBI Taxonomy" id="735517"/>
    <lineage>
        <taxon>Bacteria</taxon>
        <taxon>Pseudomonadati</taxon>
        <taxon>Pseudomonadota</taxon>
        <taxon>Alphaproteobacteria</taxon>
        <taxon>Hyphomicrobiales</taxon>
        <taxon>Stappiaceae</taxon>
        <taxon>Roseibium</taxon>
    </lineage>
</organism>
<dbReference type="EMBL" id="FRBW01000004">
    <property type="protein sequence ID" value="SHM87112.1"/>
    <property type="molecule type" value="Genomic_DNA"/>
</dbReference>
<dbReference type="Pfam" id="PF12728">
    <property type="entry name" value="HTH_17"/>
    <property type="match status" value="1"/>
</dbReference>
<dbReference type="PANTHER" id="PTHR11739">
    <property type="entry name" value="CITRATE SYNTHASE"/>
    <property type="match status" value="1"/>
</dbReference>
<dbReference type="InterPro" id="IPR002020">
    <property type="entry name" value="Citrate_synthase"/>
</dbReference>
<gene>
    <name evidence="6" type="ORF">SAMN05444272_3306</name>
</gene>
<feature type="domain" description="HTH merR-type" evidence="5">
    <location>
        <begin position="16"/>
        <end position="63"/>
    </location>
</feature>
<keyword evidence="4" id="KW-0808">Transferase</keyword>
<evidence type="ECO:0000313" key="6">
    <source>
        <dbReference type="EMBL" id="SHM87112.1"/>
    </source>
</evidence>
<reference evidence="6 7" key="1">
    <citation type="submission" date="2016-11" db="EMBL/GenBank/DDBJ databases">
        <authorList>
            <person name="Jaros S."/>
            <person name="Januszkiewicz K."/>
            <person name="Wedrychowicz H."/>
        </authorList>
    </citation>
    <scope>NUCLEOTIDE SEQUENCE [LARGE SCALE GENOMIC DNA]</scope>
    <source>
        <strain evidence="6 7">DSM 22153</strain>
    </source>
</reference>
<dbReference type="GO" id="GO:0005975">
    <property type="term" value="P:carbohydrate metabolic process"/>
    <property type="evidence" value="ECO:0007669"/>
    <property type="project" value="TreeGrafter"/>
</dbReference>
<dbReference type="EC" id="2.3.3.16" evidence="3"/>
<dbReference type="InterPro" id="IPR009061">
    <property type="entry name" value="DNA-bd_dom_put_sf"/>
</dbReference>
<dbReference type="AlphaFoldDB" id="A0A1M7M8U8"/>
<dbReference type="Proteomes" id="UP000186002">
    <property type="component" value="Unassembled WGS sequence"/>
</dbReference>
<evidence type="ECO:0000256" key="4">
    <source>
        <dbReference type="ARBA" id="ARBA00022679"/>
    </source>
</evidence>
<dbReference type="InterPro" id="IPR041657">
    <property type="entry name" value="HTH_17"/>
</dbReference>
<dbReference type="GO" id="GO:0005829">
    <property type="term" value="C:cytosol"/>
    <property type="evidence" value="ECO:0007669"/>
    <property type="project" value="TreeGrafter"/>
</dbReference>
<protein>
    <recommendedName>
        <fullName evidence="3">citrate synthase (unknown stereospecificity)</fullName>
        <ecNumber evidence="3">2.3.3.16</ecNumber>
    </recommendedName>
</protein>
<dbReference type="Gene3D" id="1.10.580.10">
    <property type="entry name" value="Citrate Synthase, domain 1"/>
    <property type="match status" value="1"/>
</dbReference>
<dbReference type="Gene3D" id="1.10.230.10">
    <property type="entry name" value="Cytochrome P450-Terp, domain 2"/>
    <property type="match status" value="1"/>
</dbReference>
<name>A0A1M7M8U8_9HYPH</name>
<dbReference type="GO" id="GO:0006355">
    <property type="term" value="P:regulation of DNA-templated transcription"/>
    <property type="evidence" value="ECO:0007669"/>
    <property type="project" value="InterPro"/>
</dbReference>
<dbReference type="GO" id="GO:0003677">
    <property type="term" value="F:DNA binding"/>
    <property type="evidence" value="ECO:0007669"/>
    <property type="project" value="InterPro"/>
</dbReference>
<dbReference type="STRING" id="735517.SAMN05444272_3306"/>
<dbReference type="PROSITE" id="PS50937">
    <property type="entry name" value="HTH_MERR_2"/>
    <property type="match status" value="1"/>
</dbReference>
<dbReference type="InterPro" id="IPR000551">
    <property type="entry name" value="MerR-type_HTH_dom"/>
</dbReference>
<dbReference type="GO" id="GO:0006099">
    <property type="term" value="P:tricarboxylic acid cycle"/>
    <property type="evidence" value="ECO:0007669"/>
    <property type="project" value="UniProtKB-UniPathway"/>
</dbReference>
<dbReference type="RefSeq" id="WP_208980132.1">
    <property type="nucleotide sequence ID" value="NZ_FRBW01000004.1"/>
</dbReference>
<evidence type="ECO:0000313" key="7">
    <source>
        <dbReference type="Proteomes" id="UP000186002"/>
    </source>
</evidence>
<dbReference type="InterPro" id="IPR016143">
    <property type="entry name" value="Citrate_synth-like_sm_a-sub"/>
</dbReference>
<sequence>MINIDKYNQYMSEPVYLSAREAAAELGVRPATLYAYVSRGLIRSVPGPGKQRRYDAADIRQLQGQRAEAVPAGSIAGTDKPHSQPLTTSLTLIAEDGPWYRGHSAVELAGSFSLEAVANLLWECETDPFSRPAPRRLPDLPEGLGMMERLMVALAGWPLQDRAAYTHSPALLRDKGAALVRVACAALLGLPEPEALPVHIQLAKAWNVLPGPDAELLRAALVLAADHEFNTSAFAVRCAASTRAPLHAALISGLGAFSGPRHGAHSDRVTAWLERIQGEEDVDRELGAMLQRGEALPGFGHAIYAGRDPRADCLLKLAAAGLGDQAFARLVPKLTEAGEALYGLAPNIDFAFAVIQRQLGLPEEAGKVIFCAGRMVGWVAHALEQYRLPDQIRSRAAYIGERPRRGK</sequence>